<dbReference type="EMBL" id="CAICTM010000872">
    <property type="protein sequence ID" value="CAB9517684.1"/>
    <property type="molecule type" value="Genomic_DNA"/>
</dbReference>
<feature type="region of interest" description="Disordered" evidence="1">
    <location>
        <begin position="281"/>
        <end position="309"/>
    </location>
</feature>
<sequence length="570" mass="67259">MGDHTKKKKKDKKTKGDKDAAKTAGGGMFATFVKTKEKTKNKDKKKDKKKKKKSDKKDEKQGIKWESPEHSSKVGGKKKKKVRLVTDEKHIREEEKQKMPRVQQPMSRVQQLREQEDQASLEPQVDQASLAPHVERENFVEQEQREIDNIERHRQEHEAEESVAQDSIELHREVFEEAQSLKLHEWYEEESLAADLESLKRKPWYQQMKEREENAMVQACYNAVGIAPSPMAFQEIEEEEDDEDDEEDEEDDVTDLADANEYNHQHQEQRPYLQVGEENASNDVTEGDDTAERTASTSSSSSSDEDSVDAANEAYQFALGRQDGMRLDFSRFDAPRPIPLEDDRERLEYARRSVERMMKIEELRKSREELRSKLEEKRRRRKERYERIQNGELTPKSLKRHHGTLKEDVSLLSYPETFLVDLTNINDNYRHNGYAQHRVKEREQEPQYHFSHGDHLLSFKVQSFQEEIPVIVDLSNQRKPQQILDLTNIEEPPLQVHDPFTHHLVPPLPPNHRIGYLRRDREEKLHEMTQKYQEVIHKKISPKERRDEALTTYQRLMERVTRNVRKNVCV</sequence>
<keyword evidence="3" id="KW-1185">Reference proteome</keyword>
<feature type="compositionally biased region" description="Basic and acidic residues" evidence="1">
    <location>
        <begin position="375"/>
        <end position="389"/>
    </location>
</feature>
<organism evidence="2 3">
    <name type="scientific">Seminavis robusta</name>
    <dbReference type="NCBI Taxonomy" id="568900"/>
    <lineage>
        <taxon>Eukaryota</taxon>
        <taxon>Sar</taxon>
        <taxon>Stramenopiles</taxon>
        <taxon>Ochrophyta</taxon>
        <taxon>Bacillariophyta</taxon>
        <taxon>Bacillariophyceae</taxon>
        <taxon>Bacillariophycidae</taxon>
        <taxon>Naviculales</taxon>
        <taxon>Naviculaceae</taxon>
        <taxon>Seminavis</taxon>
    </lineage>
</organism>
<feature type="compositionally biased region" description="Basic and acidic residues" evidence="1">
    <location>
        <begin position="84"/>
        <end position="98"/>
    </location>
</feature>
<feature type="region of interest" description="Disordered" evidence="1">
    <location>
        <begin position="1"/>
        <end position="141"/>
    </location>
</feature>
<feature type="compositionally biased region" description="Basic residues" evidence="1">
    <location>
        <begin position="1"/>
        <end position="13"/>
    </location>
</feature>
<comment type="caution">
    <text evidence="2">The sequence shown here is derived from an EMBL/GenBank/DDBJ whole genome shotgun (WGS) entry which is preliminary data.</text>
</comment>
<protein>
    <submittedName>
        <fullName evidence="2">Uncharacterized protein</fullName>
    </submittedName>
</protein>
<proteinExistence type="predicted"/>
<feature type="region of interest" description="Disordered" evidence="1">
    <location>
        <begin position="375"/>
        <end position="401"/>
    </location>
</feature>
<dbReference type="Proteomes" id="UP001153069">
    <property type="component" value="Unassembled WGS sequence"/>
</dbReference>
<feature type="compositionally biased region" description="Low complexity" evidence="1">
    <location>
        <begin position="293"/>
        <end position="302"/>
    </location>
</feature>
<evidence type="ECO:0000256" key="1">
    <source>
        <dbReference type="SAM" id="MobiDB-lite"/>
    </source>
</evidence>
<reference evidence="2" key="1">
    <citation type="submission" date="2020-06" db="EMBL/GenBank/DDBJ databases">
        <authorList>
            <consortium name="Plant Systems Biology data submission"/>
        </authorList>
    </citation>
    <scope>NUCLEOTIDE SEQUENCE</scope>
    <source>
        <strain evidence="2">D6</strain>
    </source>
</reference>
<name>A0A9N8EFL9_9STRA</name>
<evidence type="ECO:0000313" key="3">
    <source>
        <dbReference type="Proteomes" id="UP001153069"/>
    </source>
</evidence>
<feature type="compositionally biased region" description="Basic and acidic residues" evidence="1">
    <location>
        <begin position="55"/>
        <end position="72"/>
    </location>
</feature>
<evidence type="ECO:0000313" key="2">
    <source>
        <dbReference type="EMBL" id="CAB9517684.1"/>
    </source>
</evidence>
<feature type="compositionally biased region" description="Basic residues" evidence="1">
    <location>
        <begin position="41"/>
        <end position="54"/>
    </location>
</feature>
<accession>A0A9N8EFL9</accession>
<gene>
    <name evidence="2" type="ORF">SEMRO_873_G214070.1</name>
</gene>
<dbReference type="AlphaFoldDB" id="A0A9N8EFL9"/>